<name>A0AC58HBR0_DANRE</name>
<proteinExistence type="predicted"/>
<evidence type="ECO:0000313" key="1">
    <source>
        <dbReference type="Proteomes" id="UP000000437"/>
    </source>
</evidence>
<dbReference type="Proteomes" id="UP000000437">
    <property type="component" value="Chromosome 15"/>
</dbReference>
<organism evidence="1 2">
    <name type="scientific">Danio rerio</name>
    <name type="common">Zebrafish</name>
    <name type="synonym">Brachydanio rerio</name>
    <dbReference type="NCBI Taxonomy" id="7955"/>
    <lineage>
        <taxon>Eukaryota</taxon>
        <taxon>Metazoa</taxon>
        <taxon>Chordata</taxon>
        <taxon>Craniata</taxon>
        <taxon>Vertebrata</taxon>
        <taxon>Euteleostomi</taxon>
        <taxon>Actinopterygii</taxon>
        <taxon>Neopterygii</taxon>
        <taxon>Teleostei</taxon>
        <taxon>Ostariophysi</taxon>
        <taxon>Cypriniformes</taxon>
        <taxon>Danionidae</taxon>
        <taxon>Danioninae</taxon>
        <taxon>Danio</taxon>
    </lineage>
</organism>
<gene>
    <name evidence="2" type="primary">igflr1</name>
</gene>
<sequence length="338" mass="37052">MTSDRCLDGKHWDRNQNLCVPCYTKFRIHAGYEFSANCGLTDDGHHIETAYKQCSKGTFNDGSYVKCQTCRSSCPNPLVIASACNNTSDIICCRQREQALNGTCVPKLLPTTEKTIWSTTLSSTASVANSDPSPSSTQSLPSKSPLVDTPNLTGIYVFLGILSALSLVCLFFVIKRRKRNHFNGEFQKCCNGAVRESLTKKGLERFQQNVAYNVIKETSKKDQTTGPSHLLAPGVQNAPLSTVLNNLDVLEELVFVLDPDIAGVKNTRHLASQCSFSFAWINYAYSMKDHKSPLVAVLEGAVTKNPDWTVGDLAEMLSTIGRNDAVEILAKLSVGVEE</sequence>
<evidence type="ECO:0000313" key="2">
    <source>
        <dbReference type="RefSeq" id="XP_073779428.1"/>
    </source>
</evidence>
<keyword evidence="1" id="KW-1185">Reference proteome</keyword>
<protein>
    <submittedName>
        <fullName evidence="2">IGF-like family receptor 1 isoform X1</fullName>
    </submittedName>
</protein>
<accession>A0AC58HBR0</accession>
<reference evidence="2" key="1">
    <citation type="submission" date="2025-08" db="UniProtKB">
        <authorList>
            <consortium name="RefSeq"/>
        </authorList>
    </citation>
    <scope>IDENTIFICATION</scope>
    <source>
        <strain evidence="2">Tuebingen</strain>
        <tissue evidence="2">Fibroblasts and whole tissue</tissue>
    </source>
</reference>
<dbReference type="RefSeq" id="XP_073779428.1">
    <property type="nucleotide sequence ID" value="XM_073923327.1"/>
</dbReference>